<evidence type="ECO:0000313" key="2">
    <source>
        <dbReference type="Proteomes" id="UP001060085"/>
    </source>
</evidence>
<dbReference type="EMBL" id="CM044707">
    <property type="protein sequence ID" value="KAI5653345.1"/>
    <property type="molecule type" value="Genomic_DNA"/>
</dbReference>
<keyword evidence="2" id="KW-1185">Reference proteome</keyword>
<gene>
    <name evidence="1" type="ORF">M9H77_30532</name>
</gene>
<protein>
    <submittedName>
        <fullName evidence="1">Uncharacterized protein</fullName>
    </submittedName>
</protein>
<dbReference type="Proteomes" id="UP001060085">
    <property type="component" value="Linkage Group LG07"/>
</dbReference>
<name>A0ACB9ZZD3_CATRO</name>
<proteinExistence type="predicted"/>
<comment type="caution">
    <text evidence="1">The sequence shown here is derived from an EMBL/GenBank/DDBJ whole genome shotgun (WGS) entry which is preliminary data.</text>
</comment>
<accession>A0ACB9ZZD3</accession>
<organism evidence="1 2">
    <name type="scientific">Catharanthus roseus</name>
    <name type="common">Madagascar periwinkle</name>
    <name type="synonym">Vinca rosea</name>
    <dbReference type="NCBI Taxonomy" id="4058"/>
    <lineage>
        <taxon>Eukaryota</taxon>
        <taxon>Viridiplantae</taxon>
        <taxon>Streptophyta</taxon>
        <taxon>Embryophyta</taxon>
        <taxon>Tracheophyta</taxon>
        <taxon>Spermatophyta</taxon>
        <taxon>Magnoliopsida</taxon>
        <taxon>eudicotyledons</taxon>
        <taxon>Gunneridae</taxon>
        <taxon>Pentapetalae</taxon>
        <taxon>asterids</taxon>
        <taxon>lamiids</taxon>
        <taxon>Gentianales</taxon>
        <taxon>Apocynaceae</taxon>
        <taxon>Rauvolfioideae</taxon>
        <taxon>Vinceae</taxon>
        <taxon>Catharanthinae</taxon>
        <taxon>Catharanthus</taxon>
    </lineage>
</organism>
<reference evidence="2" key="1">
    <citation type="journal article" date="2023" name="Nat. Plants">
        <title>Single-cell RNA sequencing provides a high-resolution roadmap for understanding the multicellular compartmentation of specialized metabolism.</title>
        <authorList>
            <person name="Sun S."/>
            <person name="Shen X."/>
            <person name="Li Y."/>
            <person name="Li Y."/>
            <person name="Wang S."/>
            <person name="Li R."/>
            <person name="Zhang H."/>
            <person name="Shen G."/>
            <person name="Guo B."/>
            <person name="Wei J."/>
            <person name="Xu J."/>
            <person name="St-Pierre B."/>
            <person name="Chen S."/>
            <person name="Sun C."/>
        </authorList>
    </citation>
    <scope>NUCLEOTIDE SEQUENCE [LARGE SCALE GENOMIC DNA]</scope>
</reference>
<evidence type="ECO:0000313" key="1">
    <source>
        <dbReference type="EMBL" id="KAI5653345.1"/>
    </source>
</evidence>
<sequence>MIGHLVTNRPKLHLRDVDQKCQASMKLKIGATTRARMKKLKASNRNEDNGMVAYIEKALKNKFEEFGDQGEASKLFSICSISKDHSTKQLEGENWLSVREGHPTADGSPTPTLVVFNQGLDGHFESLSYRLARVSYSHSKFKILNRGSSRKGGDPWKGVESKLQSKVHPHQSGFIMSTEGQLPNQSHQGGTSDPTRMNLNETLRSMQQSIEGWIIRNKEQIVVK</sequence>